<dbReference type="OrthoDB" id="6423876at2759"/>
<evidence type="ECO:0000313" key="8">
    <source>
        <dbReference type="EMBL" id="CAG7836905.1"/>
    </source>
</evidence>
<comment type="similarity">
    <text evidence="5">Belongs to the TMEM179 family.</text>
</comment>
<accession>A0A8J2LRT3</accession>
<feature type="region of interest" description="Disordered" evidence="6">
    <location>
        <begin position="219"/>
        <end position="250"/>
    </location>
</feature>
<keyword evidence="4 7" id="KW-0472">Membrane</keyword>
<evidence type="ECO:0000313" key="9">
    <source>
        <dbReference type="Proteomes" id="UP000708208"/>
    </source>
</evidence>
<dbReference type="EMBL" id="CAJVCH010571199">
    <property type="protein sequence ID" value="CAG7836905.1"/>
    <property type="molecule type" value="Genomic_DNA"/>
</dbReference>
<proteinExistence type="inferred from homology"/>
<keyword evidence="3 7" id="KW-1133">Transmembrane helix</keyword>
<feature type="transmembrane region" description="Helical" evidence="7">
    <location>
        <begin position="105"/>
        <end position="126"/>
    </location>
</feature>
<keyword evidence="9" id="KW-1185">Reference proteome</keyword>
<comment type="caution">
    <text evidence="8">The sequence shown here is derived from an EMBL/GenBank/DDBJ whole genome shotgun (WGS) entry which is preliminary data.</text>
</comment>
<comment type="subcellular location">
    <subcellularLocation>
        <location evidence="1">Membrane</location>
        <topology evidence="1">Multi-pass membrane protein</topology>
    </subcellularLocation>
</comment>
<evidence type="ECO:0000256" key="6">
    <source>
        <dbReference type="SAM" id="MobiDB-lite"/>
    </source>
</evidence>
<feature type="compositionally biased region" description="Polar residues" evidence="6">
    <location>
        <begin position="241"/>
        <end position="250"/>
    </location>
</feature>
<dbReference type="Pfam" id="PF26158">
    <property type="entry name" value="Claudin_TMEM179-179B"/>
    <property type="match status" value="1"/>
</dbReference>
<evidence type="ECO:0000256" key="3">
    <source>
        <dbReference type="ARBA" id="ARBA00022989"/>
    </source>
</evidence>
<keyword evidence="2 7" id="KW-0812">Transmembrane</keyword>
<protein>
    <recommendedName>
        <fullName evidence="10">Transmembrane protein 179</fullName>
    </recommendedName>
</protein>
<evidence type="ECO:0000256" key="7">
    <source>
        <dbReference type="SAM" id="Phobius"/>
    </source>
</evidence>
<feature type="transmembrane region" description="Helical" evidence="7">
    <location>
        <begin position="64"/>
        <end position="85"/>
    </location>
</feature>
<evidence type="ECO:0000256" key="1">
    <source>
        <dbReference type="ARBA" id="ARBA00004141"/>
    </source>
</evidence>
<evidence type="ECO:0000256" key="5">
    <source>
        <dbReference type="ARBA" id="ARBA00093776"/>
    </source>
</evidence>
<evidence type="ECO:0000256" key="2">
    <source>
        <dbReference type="ARBA" id="ARBA00022692"/>
    </source>
</evidence>
<dbReference type="InterPro" id="IPR029673">
    <property type="entry name" value="TMEM179"/>
</dbReference>
<dbReference type="AlphaFoldDB" id="A0A8J2LRT3"/>
<dbReference type="PANTHER" id="PTHR31872">
    <property type="entry name" value="TRANSMEMBRANE PROTEIN 179"/>
    <property type="match status" value="1"/>
</dbReference>
<evidence type="ECO:0000256" key="4">
    <source>
        <dbReference type="ARBA" id="ARBA00023136"/>
    </source>
</evidence>
<name>A0A8J2LRT3_9HEXA</name>
<dbReference type="Proteomes" id="UP000708208">
    <property type="component" value="Unassembled WGS sequence"/>
</dbReference>
<gene>
    <name evidence="8" type="ORF">AFUS01_LOCUS46096</name>
</gene>
<dbReference type="PANTHER" id="PTHR31872:SF4">
    <property type="entry name" value="TRANSMEMBRANE PROTEIN 179"/>
    <property type="match status" value="1"/>
</dbReference>
<feature type="transmembrane region" description="Helical" evidence="7">
    <location>
        <begin position="12"/>
        <end position="31"/>
    </location>
</feature>
<reference evidence="8" key="1">
    <citation type="submission" date="2021-06" db="EMBL/GenBank/DDBJ databases">
        <authorList>
            <person name="Hodson N. C."/>
            <person name="Mongue J. A."/>
            <person name="Jaron S. K."/>
        </authorList>
    </citation>
    <scope>NUCLEOTIDE SEQUENCE</scope>
</reference>
<dbReference type="InterPro" id="IPR059010">
    <property type="entry name" value="TMEM179-179B"/>
</dbReference>
<organism evidence="8 9">
    <name type="scientific">Allacma fusca</name>
    <dbReference type="NCBI Taxonomy" id="39272"/>
    <lineage>
        <taxon>Eukaryota</taxon>
        <taxon>Metazoa</taxon>
        <taxon>Ecdysozoa</taxon>
        <taxon>Arthropoda</taxon>
        <taxon>Hexapoda</taxon>
        <taxon>Collembola</taxon>
        <taxon>Symphypleona</taxon>
        <taxon>Sminthuridae</taxon>
        <taxon>Allacma</taxon>
    </lineage>
</organism>
<evidence type="ECO:0008006" key="10">
    <source>
        <dbReference type="Google" id="ProtNLM"/>
    </source>
</evidence>
<sequence>MGFSNVLLLSQLTGHIVALILSLCITIPMGIHQEDFSGHCLLFSTGVWREADGQFDVSWASQGFCNYTIFVGVILFVISAVQIYRLSLLLYRGQDSSFLSAFMDVVQSTILCCMTLSAALIVTLGFDSWCRSITQRFETCEDATDNDIDKKDKIDTSSFYIQIGTAQFGAWASWACCVGLCVFATLKLCRYHQEENMRLSMALARERLIKNAISDHTINSDHHSKYGRRKSSMNEEAGPSPGQSHTGHYT</sequence>